<protein>
    <submittedName>
        <fullName evidence="1">Curli production assembly/transport component CsgG</fullName>
    </submittedName>
</protein>
<dbReference type="EMBL" id="CP157199">
    <property type="protein sequence ID" value="XBG60284.1"/>
    <property type="molecule type" value="Genomic_DNA"/>
</dbReference>
<proteinExistence type="predicted"/>
<dbReference type="RefSeq" id="WP_347922469.1">
    <property type="nucleotide sequence ID" value="NZ_CP157199.1"/>
</dbReference>
<gene>
    <name evidence="1" type="ORF">ABGB03_10495</name>
</gene>
<evidence type="ECO:0000313" key="1">
    <source>
        <dbReference type="EMBL" id="XBG60284.1"/>
    </source>
</evidence>
<sequence>MINRTNLYSIFCVIFSLFFIQKTYSQEEIKRSTIETFNRSYGVEVRGKNTFSIAAGTVVTNGDYADALYEVYMHIGYKRFLGPYANINIGYNKYNVAFKDVLNEGFMSFDANLEIVPFPKNIFSPFIFAGGGLNASNYFEETDSKIQGGAGFEILVSPLVGIKLFAEYNMTFTDELDGRIYGISDDAFWRAAFGLNIYFGRRGRKRNIKRNEPTVINSNPIIHSKN</sequence>
<accession>A0AAU7BQS0</accession>
<reference evidence="1" key="1">
    <citation type="submission" date="2024-05" db="EMBL/GenBank/DDBJ databases">
        <title>Pontimicrobium maritimus sp. nov., isolated form sea water.</title>
        <authorList>
            <person name="Muhammad N."/>
            <person name="Vuong T.Q."/>
            <person name="Han H.L."/>
            <person name="Kim S.-G."/>
        </authorList>
    </citation>
    <scope>NUCLEOTIDE SEQUENCE</scope>
    <source>
        <strain evidence="1">SW4</strain>
    </source>
</reference>
<name>A0AAU7BQS0_9FLAO</name>
<organism evidence="1">
    <name type="scientific">Pontimicrobium sp. SW4</name>
    <dbReference type="NCBI Taxonomy" id="3153519"/>
    <lineage>
        <taxon>Bacteria</taxon>
        <taxon>Pseudomonadati</taxon>
        <taxon>Bacteroidota</taxon>
        <taxon>Flavobacteriia</taxon>
        <taxon>Flavobacteriales</taxon>
        <taxon>Flavobacteriaceae</taxon>
        <taxon>Pontimicrobium</taxon>
    </lineage>
</organism>
<dbReference type="AlphaFoldDB" id="A0AAU7BQS0"/>